<accession>A0A9D5DU88</accession>
<organism evidence="1 2">
    <name type="scientific">Alkalicoccobacillus plakortidis</name>
    <dbReference type="NCBI Taxonomy" id="444060"/>
    <lineage>
        <taxon>Bacteria</taxon>
        <taxon>Bacillati</taxon>
        <taxon>Bacillota</taxon>
        <taxon>Bacilli</taxon>
        <taxon>Bacillales</taxon>
        <taxon>Bacillaceae</taxon>
        <taxon>Alkalicoccobacillus</taxon>
    </lineage>
</organism>
<comment type="caution">
    <text evidence="1">The sequence shown here is derived from an EMBL/GenBank/DDBJ whole genome shotgun (WGS) entry which is preliminary data.</text>
</comment>
<name>A0A9D5DU88_9BACI</name>
<proteinExistence type="predicted"/>
<keyword evidence="2" id="KW-1185">Reference proteome</keyword>
<sequence>MYPHLIGNKNYYKSQRLECQPYFFTVKAVYSEPLFLYNVAKDAYYVVYHVNVFYAKKGGMS</sequence>
<dbReference type="Proteomes" id="UP000051061">
    <property type="component" value="Unassembled WGS sequence"/>
</dbReference>
<evidence type="ECO:0000313" key="2">
    <source>
        <dbReference type="Proteomes" id="UP000051061"/>
    </source>
</evidence>
<dbReference type="AlphaFoldDB" id="A0A9D5DU88"/>
<reference evidence="1 2" key="1">
    <citation type="submission" date="2015-09" db="EMBL/GenBank/DDBJ databases">
        <title>Genome sequencing project for genomic taxonomy and phylogenomics of Bacillus-like bacteria.</title>
        <authorList>
            <person name="Liu B."/>
            <person name="Wang J."/>
            <person name="Zhu Y."/>
            <person name="Liu G."/>
            <person name="Chen Q."/>
            <person name="Chen Z."/>
            <person name="Lan J."/>
            <person name="Che J."/>
            <person name="Ge C."/>
            <person name="Shi H."/>
            <person name="Pan Z."/>
            <person name="Liu X."/>
        </authorList>
    </citation>
    <scope>NUCLEOTIDE SEQUENCE [LARGE SCALE GENOMIC DNA]</scope>
    <source>
        <strain evidence="1 2">DSM 19153</strain>
    </source>
</reference>
<evidence type="ECO:0000313" key="1">
    <source>
        <dbReference type="EMBL" id="KQL58142.1"/>
    </source>
</evidence>
<protein>
    <submittedName>
        <fullName evidence="1">Uncharacterized protein</fullName>
    </submittedName>
</protein>
<dbReference type="EMBL" id="LJJD01000013">
    <property type="protein sequence ID" value="KQL58142.1"/>
    <property type="molecule type" value="Genomic_DNA"/>
</dbReference>
<gene>
    <name evidence="1" type="ORF">AN965_05040</name>
</gene>